<dbReference type="PANTHER" id="PTHR34351">
    <property type="entry name" value="SLR1927 PROTEIN-RELATED"/>
    <property type="match status" value="1"/>
</dbReference>
<dbReference type="AlphaFoldDB" id="A0A514BT08"/>
<dbReference type="OrthoDB" id="5298497at2"/>
<name>A0A514BT08_9GAMM</name>
<keyword evidence="3" id="KW-1185">Reference proteome</keyword>
<keyword evidence="1" id="KW-0472">Membrane</keyword>
<dbReference type="KEGG" id="lyj:FKV23_10850"/>
<keyword evidence="1" id="KW-1133">Transmembrane helix</keyword>
<organism evidence="2 3">
    <name type="scientific">Marilutibacter alkalisoli</name>
    <dbReference type="NCBI Taxonomy" id="2591633"/>
    <lineage>
        <taxon>Bacteria</taxon>
        <taxon>Pseudomonadati</taxon>
        <taxon>Pseudomonadota</taxon>
        <taxon>Gammaproteobacteria</taxon>
        <taxon>Lysobacterales</taxon>
        <taxon>Lysobacteraceae</taxon>
        <taxon>Marilutibacter</taxon>
    </lineage>
</organism>
<feature type="transmembrane region" description="Helical" evidence="1">
    <location>
        <begin position="65"/>
        <end position="84"/>
    </location>
</feature>
<gene>
    <name evidence="2" type="ORF">FKV23_10850</name>
</gene>
<sequence>MSSNAFRHLHDRMLRWARPRTPEPLPAVFDRRRIYVLPTRFGLFYSMLLAVMGLGALNYNNNPALLLALLLAGAGLASLIAAQLQLSQLEVVAIDAEPVAAGTPLRARLHVRAAPGRIRRGLRVDMRSGRHDAIILNLSGDRGEADVELATEHRGWLDIPRLRISTTRPLGLARAWAYVWPQAPLLVYPAPEPDGPPLPEGRGEAAQSRLKSSGEDVHHLRAWRAGDARRAIAWKASARRDQLLVREYEQPLGVEVVLDWRATAGLPYESRIARLAHWIDLAERERRRYRLAAPGQPGLGPDHGPRHRHACLRALALMPHG</sequence>
<evidence type="ECO:0000256" key="1">
    <source>
        <dbReference type="SAM" id="Phobius"/>
    </source>
</evidence>
<evidence type="ECO:0000313" key="2">
    <source>
        <dbReference type="EMBL" id="QDH70526.1"/>
    </source>
</evidence>
<dbReference type="Proteomes" id="UP000317199">
    <property type="component" value="Chromosome"/>
</dbReference>
<keyword evidence="1" id="KW-0812">Transmembrane</keyword>
<feature type="transmembrane region" description="Helical" evidence="1">
    <location>
        <begin position="41"/>
        <end position="59"/>
    </location>
</feature>
<dbReference type="RefSeq" id="WP_141623860.1">
    <property type="nucleotide sequence ID" value="NZ_CP041242.1"/>
</dbReference>
<reference evidence="2 3" key="1">
    <citation type="submission" date="2019-06" db="EMBL/GenBank/DDBJ databases">
        <title>Lysobacter alkalisoli sp. nov. isolated from saline-alkali soil.</title>
        <authorList>
            <person name="Sun J.-Q."/>
            <person name="Xu L."/>
        </authorList>
    </citation>
    <scope>NUCLEOTIDE SEQUENCE [LARGE SCALE GENOMIC DNA]</scope>
    <source>
        <strain evidence="2 3">SJ-36</strain>
    </source>
</reference>
<proteinExistence type="predicted"/>
<dbReference type="EMBL" id="CP041242">
    <property type="protein sequence ID" value="QDH70526.1"/>
    <property type="molecule type" value="Genomic_DNA"/>
</dbReference>
<protein>
    <submittedName>
        <fullName evidence="2">DUF58 domain-containing protein</fullName>
    </submittedName>
</protein>
<evidence type="ECO:0000313" key="3">
    <source>
        <dbReference type="Proteomes" id="UP000317199"/>
    </source>
</evidence>
<accession>A0A514BT08</accession>
<dbReference type="PANTHER" id="PTHR34351:SF1">
    <property type="entry name" value="SLR1927 PROTEIN"/>
    <property type="match status" value="1"/>
</dbReference>